<dbReference type="GeneID" id="17326010"/>
<dbReference type="RefSeq" id="XP_005718293.1">
    <property type="nucleotide sequence ID" value="XM_005718236.1"/>
</dbReference>
<keyword evidence="5 7" id="KW-0472">Membrane</keyword>
<feature type="transmembrane region" description="Helical" evidence="7">
    <location>
        <begin position="307"/>
        <end position="327"/>
    </location>
</feature>
<protein>
    <submittedName>
        <fullName evidence="8">Uncharacterized protein</fullName>
    </submittedName>
</protein>
<dbReference type="PANTHER" id="PTHR21433:SF0">
    <property type="entry name" value="TRANSMEMBRANE PROTEIN 120 HOMOLOG"/>
    <property type="match status" value="1"/>
</dbReference>
<dbReference type="PhylomeDB" id="R7QLX5"/>
<dbReference type="Gramene" id="CDF38400">
    <property type="protein sequence ID" value="CDF38400"/>
    <property type="gene ID" value="CHC_T00006135001"/>
</dbReference>
<feature type="transmembrane region" description="Helical" evidence="7">
    <location>
        <begin position="339"/>
        <end position="362"/>
    </location>
</feature>
<reference evidence="9" key="1">
    <citation type="journal article" date="2013" name="Proc. Natl. Acad. Sci. U.S.A.">
        <title>Genome structure and metabolic features in the red seaweed Chondrus crispus shed light on evolution of the Archaeplastida.</title>
        <authorList>
            <person name="Collen J."/>
            <person name="Porcel B."/>
            <person name="Carre W."/>
            <person name="Ball S.G."/>
            <person name="Chaparro C."/>
            <person name="Tonon T."/>
            <person name="Barbeyron T."/>
            <person name="Michel G."/>
            <person name="Noel B."/>
            <person name="Valentin K."/>
            <person name="Elias M."/>
            <person name="Artiguenave F."/>
            <person name="Arun A."/>
            <person name="Aury J.M."/>
            <person name="Barbosa-Neto J.F."/>
            <person name="Bothwell J.H."/>
            <person name="Bouget F.Y."/>
            <person name="Brillet L."/>
            <person name="Cabello-Hurtado F."/>
            <person name="Capella-Gutierrez S."/>
            <person name="Charrier B."/>
            <person name="Cladiere L."/>
            <person name="Cock J.M."/>
            <person name="Coelho S.M."/>
            <person name="Colleoni C."/>
            <person name="Czjzek M."/>
            <person name="Da Silva C."/>
            <person name="Delage L."/>
            <person name="Denoeud F."/>
            <person name="Deschamps P."/>
            <person name="Dittami S.M."/>
            <person name="Gabaldon T."/>
            <person name="Gachon C.M."/>
            <person name="Groisillier A."/>
            <person name="Herve C."/>
            <person name="Jabbari K."/>
            <person name="Katinka M."/>
            <person name="Kloareg B."/>
            <person name="Kowalczyk N."/>
            <person name="Labadie K."/>
            <person name="Leblanc C."/>
            <person name="Lopez P.J."/>
            <person name="McLachlan D.H."/>
            <person name="Meslet-Cladiere L."/>
            <person name="Moustafa A."/>
            <person name="Nehr Z."/>
            <person name="Nyvall Collen P."/>
            <person name="Panaud O."/>
            <person name="Partensky F."/>
            <person name="Poulain J."/>
            <person name="Rensing S.A."/>
            <person name="Rousvoal S."/>
            <person name="Samson G."/>
            <person name="Symeonidi A."/>
            <person name="Weissenbach J."/>
            <person name="Zambounis A."/>
            <person name="Wincker P."/>
            <person name="Boyen C."/>
        </authorList>
    </citation>
    <scope>NUCLEOTIDE SEQUENCE [LARGE SCALE GENOMIC DNA]</scope>
    <source>
        <strain evidence="9">cv. Stackhouse</strain>
    </source>
</reference>
<comment type="subcellular location">
    <subcellularLocation>
        <location evidence="1">Membrane</location>
        <topology evidence="1">Multi-pass membrane protein</topology>
    </subcellularLocation>
</comment>
<feature type="transmembrane region" description="Helical" evidence="7">
    <location>
        <begin position="131"/>
        <end position="150"/>
    </location>
</feature>
<evidence type="ECO:0000313" key="8">
    <source>
        <dbReference type="EMBL" id="CDF38400.1"/>
    </source>
</evidence>
<evidence type="ECO:0000256" key="3">
    <source>
        <dbReference type="ARBA" id="ARBA00022692"/>
    </source>
</evidence>
<comment type="similarity">
    <text evidence="2">Belongs to the TMEM120 family.</text>
</comment>
<accession>R7QLX5</accession>
<dbReference type="InterPro" id="IPR012926">
    <property type="entry name" value="TMEM120A/B"/>
</dbReference>
<dbReference type="EMBL" id="HG001932">
    <property type="protein sequence ID" value="CDF38400.1"/>
    <property type="molecule type" value="Genomic_DNA"/>
</dbReference>
<keyword evidence="3 7" id="KW-0812">Transmembrane</keyword>
<evidence type="ECO:0000256" key="6">
    <source>
        <dbReference type="SAM" id="MobiDB-lite"/>
    </source>
</evidence>
<name>R7QLX5_CHOCR</name>
<feature type="compositionally biased region" description="Low complexity" evidence="6">
    <location>
        <begin position="54"/>
        <end position="68"/>
    </location>
</feature>
<proteinExistence type="inferred from homology"/>
<dbReference type="OrthoDB" id="2015098at2759"/>
<dbReference type="Pfam" id="PF07851">
    <property type="entry name" value="TMEM120A-B"/>
    <property type="match status" value="1"/>
</dbReference>
<feature type="compositionally biased region" description="Polar residues" evidence="6">
    <location>
        <begin position="370"/>
        <end position="390"/>
    </location>
</feature>
<evidence type="ECO:0000256" key="2">
    <source>
        <dbReference type="ARBA" id="ARBA00009700"/>
    </source>
</evidence>
<dbReference type="AlphaFoldDB" id="R7QLX5"/>
<dbReference type="PANTHER" id="PTHR21433">
    <property type="entry name" value="TRANSMEMBRANE PROTEIN INDUCED BY TUMOR NECROSIS FACTOR ALPHA"/>
    <property type="match status" value="1"/>
</dbReference>
<evidence type="ECO:0000256" key="1">
    <source>
        <dbReference type="ARBA" id="ARBA00004141"/>
    </source>
</evidence>
<keyword evidence="9" id="KW-1185">Reference proteome</keyword>
<evidence type="ECO:0000313" key="9">
    <source>
        <dbReference type="Proteomes" id="UP000012073"/>
    </source>
</evidence>
<feature type="region of interest" description="Disordered" evidence="6">
    <location>
        <begin position="53"/>
        <end position="106"/>
    </location>
</feature>
<evidence type="ECO:0000256" key="4">
    <source>
        <dbReference type="ARBA" id="ARBA00022989"/>
    </source>
</evidence>
<feature type="transmembrane region" description="Helical" evidence="7">
    <location>
        <begin position="221"/>
        <end position="242"/>
    </location>
</feature>
<dbReference type="OMA" id="WPNTGPW"/>
<dbReference type="KEGG" id="ccp:CHC_T00006135001"/>
<evidence type="ECO:0000256" key="5">
    <source>
        <dbReference type="ARBA" id="ARBA00023136"/>
    </source>
</evidence>
<dbReference type="Proteomes" id="UP000012073">
    <property type="component" value="Unassembled WGS sequence"/>
</dbReference>
<gene>
    <name evidence="8" type="ORF">CHC_T00006135001</name>
</gene>
<evidence type="ECO:0000256" key="7">
    <source>
        <dbReference type="SAM" id="Phobius"/>
    </source>
</evidence>
<feature type="region of interest" description="Disordered" evidence="6">
    <location>
        <begin position="369"/>
        <end position="399"/>
    </location>
</feature>
<feature type="transmembrane region" description="Helical" evidence="7">
    <location>
        <begin position="170"/>
        <end position="186"/>
    </location>
</feature>
<dbReference type="GO" id="GO:0016020">
    <property type="term" value="C:membrane"/>
    <property type="evidence" value="ECO:0007669"/>
    <property type="project" value="UniProtKB-SubCell"/>
</dbReference>
<organism evidence="8 9">
    <name type="scientific">Chondrus crispus</name>
    <name type="common">Carrageen Irish moss</name>
    <name type="synonym">Polymorpha crispa</name>
    <dbReference type="NCBI Taxonomy" id="2769"/>
    <lineage>
        <taxon>Eukaryota</taxon>
        <taxon>Rhodophyta</taxon>
        <taxon>Florideophyceae</taxon>
        <taxon>Rhodymeniophycidae</taxon>
        <taxon>Gigartinales</taxon>
        <taxon>Gigartinaceae</taxon>
        <taxon>Chondrus</taxon>
    </lineage>
</organism>
<sequence>MAGTASGGRVNRAAMRVIAKAQDELDDMGKGLRHRMSELHGLQDTFEKAVNKQSKSLKAVVATKSSSASPPPASQTEETNKPSSGMPPRPESALKRKPVVSPGDSGTDFVGPEEFEDYLSHLRTRLKDMQLLMPATGGMFVELFLGSINVRFPRKSERMAFKREYERLKMKLAPLFVVTCALCLYFEDYRWLHMSLQLALSCYYVTLAVRENILRANGSNIRAWWIIHHYFTMMQGVLLLTWPDGESYARFRRPLHTFGLYNSILMIFQTRYQMARLYTLRSLGLVNEMDVASSDSTQIHWSETMRLLLPLIVLGQIMQGSQAYRLFTIYMDYPKEVQILFLSLLSFANFVGNSITTMQVMLAKRKQQKSHSISRQAASQNEASSSVTKNSPDEHKKVS</sequence>
<keyword evidence="4 7" id="KW-1133">Transmembrane helix</keyword>